<evidence type="ECO:0000313" key="2">
    <source>
        <dbReference type="EMBL" id="KAF2603066.1"/>
    </source>
</evidence>
<feature type="compositionally biased region" description="Polar residues" evidence="1">
    <location>
        <begin position="135"/>
        <end position="150"/>
    </location>
</feature>
<organism evidence="2">
    <name type="scientific">Brassica cretica</name>
    <name type="common">Mustard</name>
    <dbReference type="NCBI Taxonomy" id="69181"/>
    <lineage>
        <taxon>Eukaryota</taxon>
        <taxon>Viridiplantae</taxon>
        <taxon>Streptophyta</taxon>
        <taxon>Embryophyta</taxon>
        <taxon>Tracheophyta</taxon>
        <taxon>Spermatophyta</taxon>
        <taxon>Magnoliopsida</taxon>
        <taxon>eudicotyledons</taxon>
        <taxon>Gunneridae</taxon>
        <taxon>Pentapetalae</taxon>
        <taxon>rosids</taxon>
        <taxon>malvids</taxon>
        <taxon>Brassicales</taxon>
        <taxon>Brassicaceae</taxon>
        <taxon>Brassiceae</taxon>
        <taxon>Brassica</taxon>
    </lineage>
</organism>
<accession>A0A8S9LCD8</accession>
<feature type="compositionally biased region" description="Basic and acidic residues" evidence="1">
    <location>
        <begin position="165"/>
        <end position="174"/>
    </location>
</feature>
<reference evidence="2" key="1">
    <citation type="submission" date="2019-12" db="EMBL/GenBank/DDBJ databases">
        <title>Genome sequencing and annotation of Brassica cretica.</title>
        <authorList>
            <person name="Studholme D.J."/>
            <person name="Sarris P.F."/>
        </authorList>
    </citation>
    <scope>NUCLEOTIDE SEQUENCE</scope>
    <source>
        <strain evidence="2">PFS-102/07</strain>
        <tissue evidence="2">Leaf</tissue>
    </source>
</reference>
<protein>
    <submittedName>
        <fullName evidence="2">Uncharacterized protein</fullName>
    </submittedName>
</protein>
<sequence length="182" mass="20537">MLLCFNQYDIETQTQRSNPDLYQSEVYGTVLSLIDCEDQDGNQLYCRLPQQEITRLSVFENIRFLPEPEFLCVDPHATPLDVEMYDTTPDEYDLGPIEYDADADTYHRWMIDSQSKNNSLMKRILRTITGGCFQSQTSAGEQANTPQPNRRSGKEPAESSAGGERLGRNKRDAGHSGSGDSD</sequence>
<comment type="caution">
    <text evidence="2">The sequence shown here is derived from an EMBL/GenBank/DDBJ whole genome shotgun (WGS) entry which is preliminary data.</text>
</comment>
<name>A0A8S9LCD8_BRACR</name>
<dbReference type="AlphaFoldDB" id="A0A8S9LCD8"/>
<dbReference type="EMBL" id="QGKY02000094">
    <property type="protein sequence ID" value="KAF2603066.1"/>
    <property type="molecule type" value="Genomic_DNA"/>
</dbReference>
<gene>
    <name evidence="2" type="ORF">F2Q70_00025698</name>
</gene>
<proteinExistence type="predicted"/>
<feature type="region of interest" description="Disordered" evidence="1">
    <location>
        <begin position="135"/>
        <end position="182"/>
    </location>
</feature>
<evidence type="ECO:0000256" key="1">
    <source>
        <dbReference type="SAM" id="MobiDB-lite"/>
    </source>
</evidence>